<comment type="caution">
    <text evidence="4">The sequence shown here is derived from an EMBL/GenBank/DDBJ whole genome shotgun (WGS) entry which is preliminary data.</text>
</comment>
<feature type="zinc finger region" description="C3H1-type" evidence="1">
    <location>
        <begin position="513"/>
        <end position="541"/>
    </location>
</feature>
<feature type="region of interest" description="Disordered" evidence="2">
    <location>
        <begin position="93"/>
        <end position="154"/>
    </location>
</feature>
<proteinExistence type="predicted"/>
<feature type="domain" description="C3H1-type" evidence="3">
    <location>
        <begin position="513"/>
        <end position="541"/>
    </location>
</feature>
<feature type="compositionally biased region" description="Low complexity" evidence="2">
    <location>
        <begin position="696"/>
        <end position="708"/>
    </location>
</feature>
<keyword evidence="5" id="KW-1185">Reference proteome</keyword>
<accession>A0A1R3IB10</accession>
<feature type="compositionally biased region" description="Low complexity" evidence="2">
    <location>
        <begin position="728"/>
        <end position="738"/>
    </location>
</feature>
<feature type="compositionally biased region" description="Pro residues" evidence="2">
    <location>
        <begin position="129"/>
        <end position="141"/>
    </location>
</feature>
<dbReference type="InterPro" id="IPR000571">
    <property type="entry name" value="Znf_CCCH"/>
</dbReference>
<evidence type="ECO:0000256" key="1">
    <source>
        <dbReference type="PROSITE-ProRule" id="PRU00723"/>
    </source>
</evidence>
<dbReference type="InterPro" id="IPR052650">
    <property type="entry name" value="Zinc_finger_CCCH"/>
</dbReference>
<dbReference type="GO" id="GO:0008270">
    <property type="term" value="F:zinc ion binding"/>
    <property type="evidence" value="ECO:0007669"/>
    <property type="project" value="UniProtKB-KW"/>
</dbReference>
<sequence length="1248" mass="136157">MYNQGSHNPQPGQGPQKPLSSLYQQRPPGPLPPLSHIQQGPSSFTTYQHDPAISNQIPPGGLLNAGQSYLHPPVQVHGGARLPNMNLTAQQKSLDHSDLGTQDAHNMPQLPPPVSASHPEVSKTHPPLRTLPPPPPPPPPQAQGQTFYTSSPQCLPPLTASTNFSCSKPVQYASNLPSNLDIDKQLEDSSLRPSEIEPSEKPYYLVTTAASHSPDDSDMEMEEDQSYPLQISAECNARKEIFSKKESAGGSSGLGEQGPEDITNAYQVKNFTLPTEQPLVTTLEKSNTQIQHLKEGSPFRLLQDYASDDSLEKDVKTHVQNTSVLFGDYLSRDAGSNLENASSLYKPEKGFGPISLSSVPCAIASSEVVEATFTTPITNGNEHIGNKHIQQVSINNASSMEVLHKEIVMFSKDHTQEKENETLGSAQHKVDKFGRLVKDGGSDSDSDDSRHIRRHGNRSRAGLLEIGEVGAGLLEIAEAEAGLPEIAEAEAGLPEIVRAEAGAFRSENKRQLKGKMPECFDFRRGRCYRGASCRYLHHGSNKNDESRGQRNKQQHLEFPQNSKTDDSLEIKLIPDKEAVQEHGGAGGTEVKLNNNSVGTRDMNIDQERQYSVGGGGSQSTQYHIVKSENSRDISACVFETHSVGNKQEGSLKSCDIASQKMHSSFKSSFDQKSLSSPLDPVCQSAGCLPQRSDNLSDSSPHKTSTSSPNRLLESNAHKNTKDLHNHPSHIPSHSLPSSQGLDILHTKQHQTASSRESFPSYMLPNQPSYFALQQNPSLSSLPPPPSLALQDSMVNAGTVTTGVSSHFQQSYLPLRNDFGSQIVPRPYPAELPAQAQSNGFQKQPYLPIQEANQPMHASLPMYNQPIQQCGAPSMLREDGFTQPSFAQGNTHPQTMPFSHQMLVGNITQPFPSESLQPGGFPYSSSSCRDSYSQQQHPPHSLHHPMVDSNYALTGMVNSSINDTPDIKETKPHHVDIGGSTSSIFPNPHAPTPDQPVNSKYSSDVLRQDIDTTYNKTPFSSTHIPVDERGIISQQAMSSPNLSRAIGQNFPISTGDQYDPLVDSIEPSSRLSRNFDHIKKMEVTGDSDMLLGFSGSNKPLDMEENNKTEDGGAIASAASADNEEIGETADAEVAAVEYGSPHNPVEINRPTGEIEIDQIKSPGNSKKDKDSRSLKLFKVALADFVKEVLKPSWQKGNMSKEAFKTIVKKTVDKVAGAMKSHQIPKSRAKVDRYIESSQLKLTKLVMVNS</sequence>
<feature type="compositionally biased region" description="Polar residues" evidence="2">
    <location>
        <begin position="36"/>
        <end position="57"/>
    </location>
</feature>
<evidence type="ECO:0000313" key="4">
    <source>
        <dbReference type="EMBL" id="OMO79782.1"/>
    </source>
</evidence>
<keyword evidence="1" id="KW-0863">Zinc-finger</keyword>
<keyword evidence="1" id="KW-0862">Zinc</keyword>
<feature type="region of interest" description="Disordered" evidence="2">
    <location>
        <begin position="680"/>
        <end position="739"/>
    </location>
</feature>
<dbReference type="OrthoDB" id="21470at2759"/>
<evidence type="ECO:0000256" key="2">
    <source>
        <dbReference type="SAM" id="MobiDB-lite"/>
    </source>
</evidence>
<feature type="compositionally biased region" description="Basic and acidic residues" evidence="2">
    <location>
        <begin position="563"/>
        <end position="580"/>
    </location>
</feature>
<feature type="region of interest" description="Disordered" evidence="2">
    <location>
        <begin position="1140"/>
        <end position="1168"/>
    </location>
</feature>
<feature type="compositionally biased region" description="Basic and acidic residues" evidence="2">
    <location>
        <begin position="715"/>
        <end position="725"/>
    </location>
</feature>
<organism evidence="4 5">
    <name type="scientific">Corchorus olitorius</name>
    <dbReference type="NCBI Taxonomy" id="93759"/>
    <lineage>
        <taxon>Eukaryota</taxon>
        <taxon>Viridiplantae</taxon>
        <taxon>Streptophyta</taxon>
        <taxon>Embryophyta</taxon>
        <taxon>Tracheophyta</taxon>
        <taxon>Spermatophyta</taxon>
        <taxon>Magnoliopsida</taxon>
        <taxon>eudicotyledons</taxon>
        <taxon>Gunneridae</taxon>
        <taxon>Pentapetalae</taxon>
        <taxon>rosids</taxon>
        <taxon>malvids</taxon>
        <taxon>Malvales</taxon>
        <taxon>Malvaceae</taxon>
        <taxon>Grewioideae</taxon>
        <taxon>Apeibeae</taxon>
        <taxon>Corchorus</taxon>
    </lineage>
</organism>
<name>A0A1R3IB10_9ROSI</name>
<dbReference type="PROSITE" id="PS50103">
    <property type="entry name" value="ZF_C3H1"/>
    <property type="match status" value="1"/>
</dbReference>
<keyword evidence="1" id="KW-0479">Metal-binding</keyword>
<feature type="region of interest" description="Disordered" evidence="2">
    <location>
        <begin position="911"/>
        <end position="943"/>
    </location>
</feature>
<dbReference type="InterPro" id="IPR057031">
    <property type="entry name" value="SFR19-like_C"/>
</dbReference>
<gene>
    <name evidence="4" type="ORF">COLO4_24322</name>
</gene>
<evidence type="ECO:0000313" key="5">
    <source>
        <dbReference type="Proteomes" id="UP000187203"/>
    </source>
</evidence>
<dbReference type="PANTHER" id="PTHR36886">
    <property type="entry name" value="PROTEIN FRIGIDA-ESSENTIAL 1"/>
    <property type="match status" value="1"/>
</dbReference>
<feature type="region of interest" description="Disordered" evidence="2">
    <location>
        <begin position="436"/>
        <end position="456"/>
    </location>
</feature>
<dbReference type="Proteomes" id="UP000187203">
    <property type="component" value="Unassembled WGS sequence"/>
</dbReference>
<feature type="compositionally biased region" description="Polar residues" evidence="2">
    <location>
        <begin position="142"/>
        <end position="154"/>
    </location>
</feature>
<dbReference type="AlphaFoldDB" id="A0A1R3IB10"/>
<feature type="compositionally biased region" description="Polar residues" evidence="2">
    <location>
        <begin position="1"/>
        <end position="24"/>
    </location>
</feature>
<feature type="compositionally biased region" description="Low complexity" evidence="2">
    <location>
        <begin position="923"/>
        <end position="938"/>
    </location>
</feature>
<feature type="region of interest" description="Disordered" evidence="2">
    <location>
        <begin position="538"/>
        <end position="599"/>
    </location>
</feature>
<reference evidence="5" key="1">
    <citation type="submission" date="2013-09" db="EMBL/GenBank/DDBJ databases">
        <title>Corchorus olitorius genome sequencing.</title>
        <authorList>
            <person name="Alam M."/>
            <person name="Haque M.S."/>
            <person name="Islam M.S."/>
            <person name="Emdad E.M."/>
            <person name="Islam M.M."/>
            <person name="Ahmed B."/>
            <person name="Halim A."/>
            <person name="Hossen Q.M.M."/>
            <person name="Hossain M.Z."/>
            <person name="Ahmed R."/>
            <person name="Khan M.M."/>
            <person name="Islam R."/>
            <person name="Rashid M.M."/>
            <person name="Khan S.A."/>
            <person name="Rahman M.S."/>
            <person name="Alam M."/>
            <person name="Yahiya A.S."/>
            <person name="Khan M.S."/>
            <person name="Azam M.S."/>
            <person name="Haque T."/>
            <person name="Lashkar M.Z.H."/>
            <person name="Akhand A.I."/>
            <person name="Morshed G."/>
            <person name="Roy S."/>
            <person name="Uddin K.S."/>
            <person name="Rabeya T."/>
            <person name="Hossain A.S."/>
            <person name="Chowdhury A."/>
            <person name="Snigdha A.R."/>
            <person name="Mortoza M.S."/>
            <person name="Matin S.A."/>
            <person name="Hoque S.M.E."/>
            <person name="Islam M.K."/>
            <person name="Roy D.K."/>
            <person name="Haider R."/>
            <person name="Moosa M.M."/>
            <person name="Elias S.M."/>
            <person name="Hasan A.M."/>
            <person name="Jahan S."/>
            <person name="Shafiuddin M."/>
            <person name="Mahmood N."/>
            <person name="Shommy N.S."/>
        </authorList>
    </citation>
    <scope>NUCLEOTIDE SEQUENCE [LARGE SCALE GENOMIC DNA]</scope>
    <source>
        <strain evidence="5">cv. O-4</strain>
    </source>
</reference>
<protein>
    <recommendedName>
        <fullName evidence="3">C3H1-type domain-containing protein</fullName>
    </recommendedName>
</protein>
<dbReference type="PANTHER" id="PTHR36886:SF7">
    <property type="entry name" value="EXPRESSED PROTEIN"/>
    <property type="match status" value="1"/>
</dbReference>
<dbReference type="EMBL" id="AWUE01018501">
    <property type="protein sequence ID" value="OMO79782.1"/>
    <property type="molecule type" value="Genomic_DNA"/>
</dbReference>
<evidence type="ECO:0000259" key="3">
    <source>
        <dbReference type="PROSITE" id="PS50103"/>
    </source>
</evidence>
<dbReference type="Pfam" id="PF23030">
    <property type="entry name" value="SCAF11-like_C"/>
    <property type="match status" value="1"/>
</dbReference>
<dbReference type="STRING" id="93759.A0A1R3IB10"/>
<dbReference type="Gene3D" id="3.30.1370.210">
    <property type="match status" value="1"/>
</dbReference>
<feature type="region of interest" description="Disordered" evidence="2">
    <location>
        <begin position="1"/>
        <end position="81"/>
    </location>
</feature>